<keyword evidence="13" id="KW-0067">ATP-binding</keyword>
<evidence type="ECO:0000256" key="14">
    <source>
        <dbReference type="ARBA" id="ARBA00022842"/>
    </source>
</evidence>
<dbReference type="GO" id="GO:0004674">
    <property type="term" value="F:protein serine/threonine kinase activity"/>
    <property type="evidence" value="ECO:0007669"/>
    <property type="project" value="UniProtKB-KW"/>
</dbReference>
<dbReference type="GO" id="GO:0005737">
    <property type="term" value="C:cytoplasm"/>
    <property type="evidence" value="ECO:0007669"/>
    <property type="project" value="UniProtKB-SubCell"/>
</dbReference>
<evidence type="ECO:0000256" key="10">
    <source>
        <dbReference type="ARBA" id="ARBA00022737"/>
    </source>
</evidence>
<evidence type="ECO:0000256" key="6">
    <source>
        <dbReference type="ARBA" id="ARBA00022527"/>
    </source>
</evidence>
<dbReference type="PANTHER" id="PTHR44535:SF1">
    <property type="entry name" value="SERINE_THREONINE-PROTEIN KINASE NEK9"/>
    <property type="match status" value="1"/>
</dbReference>
<dbReference type="GeneTree" id="ENSGT00940000156145"/>
<dbReference type="InterPro" id="IPR000408">
    <property type="entry name" value="Reg_chr_condens"/>
</dbReference>
<dbReference type="GO" id="GO:0005813">
    <property type="term" value="C:centrosome"/>
    <property type="evidence" value="ECO:0007669"/>
    <property type="project" value="TreeGrafter"/>
</dbReference>
<keyword evidence="9" id="KW-0479">Metal-binding</keyword>
<dbReference type="Pfam" id="PF00069">
    <property type="entry name" value="Pkinase"/>
    <property type="match status" value="1"/>
</dbReference>
<dbReference type="SMART" id="SM00220">
    <property type="entry name" value="S_TKc"/>
    <property type="match status" value="1"/>
</dbReference>
<dbReference type="Ensembl" id="ENSCCRT00000094806.2">
    <property type="protein sequence ID" value="ENSCCRP00000087282.2"/>
    <property type="gene ID" value="ENSCCRG00000033035.2"/>
</dbReference>
<comment type="subcellular location">
    <subcellularLocation>
        <location evidence="2">Cytoplasm</location>
    </subcellularLocation>
</comment>
<evidence type="ECO:0000256" key="7">
    <source>
        <dbReference type="ARBA" id="ARBA00022553"/>
    </source>
</evidence>
<keyword evidence="7" id="KW-0597">Phosphoprotein</keyword>
<keyword evidence="6" id="KW-0723">Serine/threonine-protein kinase</keyword>
<evidence type="ECO:0000256" key="1">
    <source>
        <dbReference type="ARBA" id="ARBA00001946"/>
    </source>
</evidence>
<evidence type="ECO:0000256" key="11">
    <source>
        <dbReference type="ARBA" id="ARBA00022741"/>
    </source>
</evidence>
<evidence type="ECO:0000259" key="16">
    <source>
        <dbReference type="PROSITE" id="PS50011"/>
    </source>
</evidence>
<dbReference type="AlphaFoldDB" id="A0A8C1F7J8"/>
<keyword evidence="5" id="KW-0963">Cytoplasm</keyword>
<feature type="repeat" description="RCC1" evidence="15">
    <location>
        <begin position="281"/>
        <end position="336"/>
    </location>
</feature>
<evidence type="ECO:0000313" key="18">
    <source>
        <dbReference type="Proteomes" id="UP001108240"/>
    </source>
</evidence>
<evidence type="ECO:0000256" key="12">
    <source>
        <dbReference type="ARBA" id="ARBA00022777"/>
    </source>
</evidence>
<evidence type="ECO:0000256" key="2">
    <source>
        <dbReference type="ARBA" id="ARBA00004496"/>
    </source>
</evidence>
<accession>A0A8C1F7J8</accession>
<evidence type="ECO:0000256" key="9">
    <source>
        <dbReference type="ARBA" id="ARBA00022723"/>
    </source>
</evidence>
<dbReference type="PROSITE" id="PS50011">
    <property type="entry name" value="PROTEIN_KINASE_DOM"/>
    <property type="match status" value="1"/>
</dbReference>
<dbReference type="InterPro" id="IPR011009">
    <property type="entry name" value="Kinase-like_dom_sf"/>
</dbReference>
<keyword evidence="11" id="KW-0547">Nucleotide-binding</keyword>
<organism evidence="17 18">
    <name type="scientific">Cyprinus carpio carpio</name>
    <dbReference type="NCBI Taxonomy" id="630221"/>
    <lineage>
        <taxon>Eukaryota</taxon>
        <taxon>Metazoa</taxon>
        <taxon>Chordata</taxon>
        <taxon>Craniata</taxon>
        <taxon>Vertebrata</taxon>
        <taxon>Euteleostomi</taxon>
        <taxon>Actinopterygii</taxon>
        <taxon>Neopterygii</taxon>
        <taxon>Teleostei</taxon>
        <taxon>Ostariophysi</taxon>
        <taxon>Cypriniformes</taxon>
        <taxon>Cyprinidae</taxon>
        <taxon>Cyprininae</taxon>
        <taxon>Cyprinus</taxon>
    </lineage>
</organism>
<feature type="repeat" description="RCC1" evidence="15">
    <location>
        <begin position="337"/>
        <end position="390"/>
    </location>
</feature>
<dbReference type="EC" id="2.7.11.1" evidence="4"/>
<dbReference type="GO" id="GO:0005524">
    <property type="term" value="F:ATP binding"/>
    <property type="evidence" value="ECO:0007669"/>
    <property type="project" value="UniProtKB-KW"/>
</dbReference>
<dbReference type="InterPro" id="IPR009091">
    <property type="entry name" value="RCC1/BLIP-II"/>
</dbReference>
<dbReference type="Gene3D" id="2.130.10.30">
    <property type="entry name" value="Regulator of chromosome condensation 1/beta-lactamase-inhibitor protein II"/>
    <property type="match status" value="2"/>
</dbReference>
<dbReference type="Gene3D" id="1.10.510.10">
    <property type="entry name" value="Transferase(Phosphotransferase) domain 1"/>
    <property type="match status" value="1"/>
</dbReference>
<feature type="repeat" description="RCC1" evidence="15">
    <location>
        <begin position="560"/>
        <end position="616"/>
    </location>
</feature>
<protein>
    <recommendedName>
        <fullName evidence="4">non-specific serine/threonine protein kinase</fullName>
        <ecNumber evidence="4">2.7.11.1</ecNumber>
    </recommendedName>
</protein>
<dbReference type="InterPro" id="IPR000719">
    <property type="entry name" value="Prot_kinase_dom"/>
</dbReference>
<feature type="domain" description="Protein kinase" evidence="16">
    <location>
        <begin position="1"/>
        <end position="201"/>
    </location>
</feature>
<keyword evidence="12" id="KW-0418">Kinase</keyword>
<evidence type="ECO:0000256" key="8">
    <source>
        <dbReference type="ARBA" id="ARBA00022679"/>
    </source>
</evidence>
<keyword evidence="18" id="KW-1185">Reference proteome</keyword>
<evidence type="ECO:0000313" key="17">
    <source>
        <dbReference type="Ensembl" id="ENSCCRP00000087282.2"/>
    </source>
</evidence>
<dbReference type="PROSITE" id="PS00108">
    <property type="entry name" value="PROTEIN_KINASE_ST"/>
    <property type="match status" value="1"/>
</dbReference>
<dbReference type="InterPro" id="IPR008271">
    <property type="entry name" value="Ser/Thr_kinase_AS"/>
</dbReference>
<dbReference type="FunFam" id="2.130.10.30:FF:000118">
    <property type="match status" value="1"/>
</dbReference>
<dbReference type="SUPFAM" id="SSF56112">
    <property type="entry name" value="Protein kinase-like (PK-like)"/>
    <property type="match status" value="1"/>
</dbReference>
<dbReference type="PANTHER" id="PTHR44535">
    <property type="entry name" value="PROTEIN CBG16200"/>
    <property type="match status" value="1"/>
</dbReference>
<feature type="repeat" description="RCC1" evidence="15">
    <location>
        <begin position="443"/>
        <end position="506"/>
    </location>
</feature>
<dbReference type="InterPro" id="IPR051997">
    <property type="entry name" value="STK_NEK"/>
</dbReference>
<comment type="cofactor">
    <cofactor evidence="1">
        <name>Mg(2+)</name>
        <dbReference type="ChEBI" id="CHEBI:18420"/>
    </cofactor>
</comment>
<comment type="similarity">
    <text evidence="3">Belongs to the protein kinase superfamily. NEK Ser/Thr protein kinase family. NIMA subfamily.</text>
</comment>
<sequence length="718" mass="78863">LFLLLKNIRLLNCQNNQMITKIIIRIPSCSFCRNPAHSCGCRSQVVVWYLYQIAAAVAHIHKAGVLHRDIKTLNIFLTKTNLIKLGDYGLAKKLGSEYSMAESCVGTPYYMSPELCQGVKYNFKSDIWAMGCVLFELLTLTRTFDATNPLNLCVKIVQGNWTMEINSDVYTSDLIKLVYECLDQDPEKRPTAEQILEQPVISRVRVELEERVAALNSAIKKPKLSTVTETPVAVVTTRSREVYFWGGGKFTPQKLDMFKGGSSAQHVCAGETHFAVVTVEKELYTWSVQGGAKMVGQLGHGDQASYRQPRRVERLQGKAIRQVSCGADFTACVTDEDQMYMFGSDYYGCVGVENELGMEVLEPVLLDFFQERPVRQVSCGDNHVVALTRSGDIYSWGCGEHGRLGLDCEDDFSSPMQVEVPKGAVIDSVYCGSDCTFFLTEFGKVLACGSNELNKLGLNLGITGIKNHPGEGIPYTTTLTLVKQLSRFKIQFIAPGKTHTAAIDERGRLMTFGCNKFGQLGVKDFKKHQGVQILVGPFGGKFVTKVSCGDGFTIAATEDNQIFAWGNAGNGRLGMPADKGFGSEVCPALPRPIFGSLHHVPDLSCRGWHTILIMEKVLNSKTIRSNSSGLSIASGKISLLLLLFIHACVRSSVILELLDAEFIPMPDDSQDSIDPLTKPYTESATLPYEELDQIKAAAGKSLLVHRLHSNPNGGGVSS</sequence>
<keyword evidence="10" id="KW-0677">Repeat</keyword>
<dbReference type="GO" id="GO:0019901">
    <property type="term" value="F:protein kinase binding"/>
    <property type="evidence" value="ECO:0007669"/>
    <property type="project" value="TreeGrafter"/>
</dbReference>
<evidence type="ECO:0000256" key="13">
    <source>
        <dbReference type="ARBA" id="ARBA00022840"/>
    </source>
</evidence>
<evidence type="ECO:0000256" key="15">
    <source>
        <dbReference type="PROSITE-ProRule" id="PRU00235"/>
    </source>
</evidence>
<reference evidence="17" key="1">
    <citation type="submission" date="2025-08" db="UniProtKB">
        <authorList>
            <consortium name="Ensembl"/>
        </authorList>
    </citation>
    <scope>IDENTIFICATION</scope>
</reference>
<feature type="repeat" description="RCC1" evidence="15">
    <location>
        <begin position="391"/>
        <end position="442"/>
    </location>
</feature>
<dbReference type="Proteomes" id="UP001108240">
    <property type="component" value="Unplaced"/>
</dbReference>
<keyword evidence="8" id="KW-0808">Transferase</keyword>
<dbReference type="InterPro" id="IPR058923">
    <property type="entry name" value="RCC1-like_dom"/>
</dbReference>
<dbReference type="SUPFAM" id="SSF50985">
    <property type="entry name" value="RCC1/BLIP-II"/>
    <property type="match status" value="1"/>
</dbReference>
<feature type="repeat" description="RCC1" evidence="15">
    <location>
        <begin position="507"/>
        <end position="559"/>
    </location>
</feature>
<name>A0A8C1F7J8_CYPCA</name>
<evidence type="ECO:0000256" key="4">
    <source>
        <dbReference type="ARBA" id="ARBA00012513"/>
    </source>
</evidence>
<evidence type="ECO:0000256" key="5">
    <source>
        <dbReference type="ARBA" id="ARBA00022490"/>
    </source>
</evidence>
<keyword evidence="14" id="KW-0460">Magnesium</keyword>
<reference evidence="17" key="2">
    <citation type="submission" date="2025-09" db="UniProtKB">
        <authorList>
            <consortium name="Ensembl"/>
        </authorList>
    </citation>
    <scope>IDENTIFICATION</scope>
</reference>
<evidence type="ECO:0000256" key="3">
    <source>
        <dbReference type="ARBA" id="ARBA00010886"/>
    </source>
</evidence>
<proteinExistence type="inferred from homology"/>
<dbReference type="PROSITE" id="PS50012">
    <property type="entry name" value="RCC1_3"/>
    <property type="match status" value="6"/>
</dbReference>
<dbReference type="Pfam" id="PF25390">
    <property type="entry name" value="WD40_RLD"/>
    <property type="match status" value="1"/>
</dbReference>
<dbReference type="GO" id="GO:0046872">
    <property type="term" value="F:metal ion binding"/>
    <property type="evidence" value="ECO:0007669"/>
    <property type="project" value="UniProtKB-KW"/>
</dbReference>